<dbReference type="AlphaFoldDB" id="A0A6I6HNE1"/>
<dbReference type="InterPro" id="IPR011044">
    <property type="entry name" value="Quino_amine_DH_bsu"/>
</dbReference>
<protein>
    <recommendedName>
        <fullName evidence="1">Anaphase-promoting complex subunit 4-like WD40 domain-containing protein</fullName>
    </recommendedName>
</protein>
<gene>
    <name evidence="2" type="ORF">GOQ09_24450</name>
</gene>
<dbReference type="SUPFAM" id="SSF50969">
    <property type="entry name" value="YVTN repeat-like/Quinoprotein amine dehydrogenase"/>
    <property type="match status" value="1"/>
</dbReference>
<dbReference type="EMBL" id="CP046622">
    <property type="protein sequence ID" value="QGW84526.1"/>
    <property type="molecule type" value="Genomic_DNA"/>
</dbReference>
<organism evidence="2 3">
    <name type="scientific">Variovorax paradoxus</name>
    <dbReference type="NCBI Taxonomy" id="34073"/>
    <lineage>
        <taxon>Bacteria</taxon>
        <taxon>Pseudomonadati</taxon>
        <taxon>Pseudomonadota</taxon>
        <taxon>Betaproteobacteria</taxon>
        <taxon>Burkholderiales</taxon>
        <taxon>Comamonadaceae</taxon>
        <taxon>Variovorax</taxon>
    </lineage>
</organism>
<sequence length="471" mass="51885">MAVVPGHVPSRELRVARPERTLGSRTELAVRSELARDERHLNGLEKHLEMNPRNIPKSPVSFKHLLAAMAALALLLLNGCNVRAKPVMEETGVLELPYSVQSLAWHPDGRLLAVGYFMRDVVEVWDVQTKKPVFSVPSKRRPINLSGQEVLFSPDGKNLIVQDFLDTKDGEPKFPRTFAEPAESVAQQDKDRYILARVWDVEQRKEIAQLKGPGSSLYGAAHDGMCPLGARADQLALLRGAAVAVYRMPEGKLAYEVNFRHPFADKPDFGWGYEKMGCHPQNGEIALQGGPLMKRAPEFGFPLNSGATPIVVVDLDRKAIKKVLFSPTPLNGVAYSADGSKLVSFGTSPIRVWDANRDFAALGEIENPPQLDWVRAQRTPVDVLHPPADAPRGNSGDLTAVPDSDVMVGMASDFHFWDTAQRRIVATVRSPRDVLRLALHKPSAILVAAAVNRVHFYRIDAAALQHAIKGE</sequence>
<dbReference type="Pfam" id="PF12894">
    <property type="entry name" value="ANAPC4_WD40"/>
    <property type="match status" value="1"/>
</dbReference>
<reference evidence="2 3" key="1">
    <citation type="submission" date="2019-12" db="EMBL/GenBank/DDBJ databases">
        <title>Hybrid Genome Assemblies of two High G+C Isolates from Undergraduate Microbiology Courses.</title>
        <authorList>
            <person name="Ne Ville C.J."/>
            <person name="Enright D."/>
            <person name="Hernandez I."/>
            <person name="Dodsworth J."/>
            <person name="Orwin P.M."/>
        </authorList>
    </citation>
    <scope>NUCLEOTIDE SEQUENCE [LARGE SCALE GENOMIC DNA]</scope>
    <source>
        <strain evidence="2 3">CSUSB</strain>
    </source>
</reference>
<proteinExistence type="predicted"/>
<evidence type="ECO:0000313" key="3">
    <source>
        <dbReference type="Proteomes" id="UP000425817"/>
    </source>
</evidence>
<dbReference type="Gene3D" id="2.130.10.10">
    <property type="entry name" value="YVTN repeat-like/Quinoprotein amine dehydrogenase"/>
    <property type="match status" value="2"/>
</dbReference>
<dbReference type="InterPro" id="IPR015943">
    <property type="entry name" value="WD40/YVTN_repeat-like_dom_sf"/>
</dbReference>
<evidence type="ECO:0000259" key="1">
    <source>
        <dbReference type="Pfam" id="PF12894"/>
    </source>
</evidence>
<dbReference type="Proteomes" id="UP000425817">
    <property type="component" value="Chromosome"/>
</dbReference>
<accession>A0A6I6HNE1</accession>
<feature type="domain" description="Anaphase-promoting complex subunit 4-like WD40" evidence="1">
    <location>
        <begin position="99"/>
        <end position="143"/>
    </location>
</feature>
<name>A0A6I6HNE1_VARPD</name>
<dbReference type="InterPro" id="IPR024977">
    <property type="entry name" value="Apc4-like_WD40_dom"/>
</dbReference>
<evidence type="ECO:0000313" key="2">
    <source>
        <dbReference type="EMBL" id="QGW84526.1"/>
    </source>
</evidence>